<evidence type="ECO:0000313" key="1">
    <source>
        <dbReference type="EMBL" id="KJN16536.1"/>
    </source>
</evidence>
<organism evidence="1 2">
    <name type="scientific">Enterobacter sichuanensis</name>
    <dbReference type="NCBI Taxonomy" id="2071710"/>
    <lineage>
        <taxon>Bacteria</taxon>
        <taxon>Pseudomonadati</taxon>
        <taxon>Pseudomonadota</taxon>
        <taxon>Gammaproteobacteria</taxon>
        <taxon>Enterobacterales</taxon>
        <taxon>Enterobacteriaceae</taxon>
        <taxon>Enterobacter</taxon>
        <taxon>Enterobacter cloacae complex</taxon>
    </lineage>
</organism>
<dbReference type="EMBL" id="JZYX01000075">
    <property type="protein sequence ID" value="KJN16536.1"/>
    <property type="molecule type" value="Genomic_DNA"/>
</dbReference>
<gene>
    <name evidence="1" type="ORF">SS37_23835</name>
</gene>
<sequence>MLNVSFRSTERQTPIKVDIHFIFIKYRMLCAAFIQRFVDYRHLFIFMWVTDTQSWRGPAPYKPRRWQPAANGSCM</sequence>
<dbReference type="Proteomes" id="UP000033352">
    <property type="component" value="Unassembled WGS sequence"/>
</dbReference>
<name>A0A0F1A2X1_9ENTR</name>
<dbReference type="PATRIC" id="fig|1619248.3.peg.4760"/>
<protein>
    <submittedName>
        <fullName evidence="1">Uncharacterized protein</fullName>
    </submittedName>
</protein>
<dbReference type="AlphaFoldDB" id="A0A0F1A2X1"/>
<reference evidence="1 2" key="1">
    <citation type="submission" date="2015-03" db="EMBL/GenBank/DDBJ databases">
        <authorList>
            <person name="McCorrison J."/>
            <person name="Sanka R."/>
            <person name="Adams M."/>
            <person name="Brinkac L."/>
            <person name="Nierman W."/>
            <person name="Sutton G."/>
            <person name="Nelson K."/>
            <person name="Kiedrowski L."/>
            <person name="Guerrero D."/>
            <person name="Bonomo R."/>
        </authorList>
    </citation>
    <scope>NUCLEOTIDE SEQUENCE [LARGE SCALE GENOMIC DNA]</scope>
    <source>
        <strain evidence="1 2">35699</strain>
    </source>
</reference>
<evidence type="ECO:0000313" key="2">
    <source>
        <dbReference type="Proteomes" id="UP000033352"/>
    </source>
</evidence>
<accession>A0A0F1A2X1</accession>
<proteinExistence type="predicted"/>
<comment type="caution">
    <text evidence="1">The sequence shown here is derived from an EMBL/GenBank/DDBJ whole genome shotgun (WGS) entry which is preliminary data.</text>
</comment>